<dbReference type="SUPFAM" id="SSF49879">
    <property type="entry name" value="SMAD/FHA domain"/>
    <property type="match status" value="1"/>
</dbReference>
<feature type="domain" description="FHA" evidence="2">
    <location>
        <begin position="29"/>
        <end position="77"/>
    </location>
</feature>
<dbReference type="STRING" id="6689.A0A423SER5"/>
<evidence type="ECO:0000313" key="3">
    <source>
        <dbReference type="EMBL" id="ROT62717.1"/>
    </source>
</evidence>
<evidence type="ECO:0000256" key="1">
    <source>
        <dbReference type="SAM" id="MobiDB-lite"/>
    </source>
</evidence>
<dbReference type="OrthoDB" id="6353679at2759"/>
<gene>
    <name evidence="3" type="ORF">C7M84_019432</name>
</gene>
<dbReference type="AlphaFoldDB" id="A0A423SER5"/>
<dbReference type="Proteomes" id="UP000283509">
    <property type="component" value="Unassembled WGS sequence"/>
</dbReference>
<organism evidence="3 4">
    <name type="scientific">Penaeus vannamei</name>
    <name type="common">Whiteleg shrimp</name>
    <name type="synonym">Litopenaeus vannamei</name>
    <dbReference type="NCBI Taxonomy" id="6689"/>
    <lineage>
        <taxon>Eukaryota</taxon>
        <taxon>Metazoa</taxon>
        <taxon>Ecdysozoa</taxon>
        <taxon>Arthropoda</taxon>
        <taxon>Crustacea</taxon>
        <taxon>Multicrustacea</taxon>
        <taxon>Malacostraca</taxon>
        <taxon>Eumalacostraca</taxon>
        <taxon>Eucarida</taxon>
        <taxon>Decapoda</taxon>
        <taxon>Dendrobranchiata</taxon>
        <taxon>Penaeoidea</taxon>
        <taxon>Penaeidae</taxon>
        <taxon>Penaeus</taxon>
    </lineage>
</organism>
<dbReference type="Gene3D" id="2.60.200.20">
    <property type="match status" value="1"/>
</dbReference>
<protein>
    <recommendedName>
        <fullName evidence="2">FHA domain-containing protein</fullName>
    </recommendedName>
</protein>
<feature type="compositionally biased region" description="Basic and acidic residues" evidence="1">
    <location>
        <begin position="121"/>
        <end position="131"/>
    </location>
</feature>
<accession>A0A423SER5</accession>
<evidence type="ECO:0000313" key="4">
    <source>
        <dbReference type="Proteomes" id="UP000283509"/>
    </source>
</evidence>
<dbReference type="EMBL" id="QCYY01003560">
    <property type="protein sequence ID" value="ROT62717.1"/>
    <property type="molecule type" value="Genomic_DNA"/>
</dbReference>
<dbReference type="InterPro" id="IPR000253">
    <property type="entry name" value="FHA_dom"/>
</dbReference>
<dbReference type="Pfam" id="PF00498">
    <property type="entry name" value="FHA"/>
    <property type="match status" value="1"/>
</dbReference>
<reference evidence="3 4" key="1">
    <citation type="submission" date="2018-04" db="EMBL/GenBank/DDBJ databases">
        <authorList>
            <person name="Zhang X."/>
            <person name="Yuan J."/>
            <person name="Li F."/>
            <person name="Xiang J."/>
        </authorList>
    </citation>
    <scope>NUCLEOTIDE SEQUENCE [LARGE SCALE GENOMIC DNA]</scope>
    <source>
        <tissue evidence="3">Muscle</tissue>
    </source>
</reference>
<feature type="region of interest" description="Disordered" evidence="1">
    <location>
        <begin position="110"/>
        <end position="131"/>
    </location>
</feature>
<proteinExistence type="predicted"/>
<keyword evidence="4" id="KW-1185">Reference proteome</keyword>
<dbReference type="SMART" id="SM00240">
    <property type="entry name" value="FHA"/>
    <property type="match status" value="1"/>
</dbReference>
<comment type="caution">
    <text evidence="3">The sequence shown here is derived from an EMBL/GenBank/DDBJ whole genome shotgun (WGS) entry which is preliminary data.</text>
</comment>
<sequence>MEKRKCFYLKRQAPHDGQSAIIPFKKDEVLIGRSIEATHVIPHQLISRRHAVFKRESDQWTVSNLSLNGVFVNGNSIPKAEQHAINVGDIIQFGQPATFVYRFGLKEIPSRAGSSSSQQPDIKRMKSEDDRKSALANNLNLEREALEEQLKKSDAVQQRLQTERDELLLSLQSQKDDLQQKYQQEKEALEKQFSAGSVQQQVMLQEKEALAQRLKDQVSELQNRLEEERKTLEENVRKEEEQRMRILQEKEAVLHRLEEENANLERQMQEERKKLQERLQVTEEHKEELQQQVEAKENEIRVKEEQQRKAEWERQKIQEELTLEQIRLLKELERVKDALTEKEKNNSALSSELKQKEEELNERLVRSQWQLKLQRHLKRNNLCTAASPQLSFKCTGFAAHVLLSMDRVQLT</sequence>
<dbReference type="InterPro" id="IPR008984">
    <property type="entry name" value="SMAD_FHA_dom_sf"/>
</dbReference>
<dbReference type="PROSITE" id="PS50006">
    <property type="entry name" value="FHA_DOMAIN"/>
    <property type="match status" value="1"/>
</dbReference>
<dbReference type="CDD" id="cd00060">
    <property type="entry name" value="FHA"/>
    <property type="match status" value="1"/>
</dbReference>
<reference evidence="3 4" key="2">
    <citation type="submission" date="2019-01" db="EMBL/GenBank/DDBJ databases">
        <title>The decoding of complex shrimp genome reveals the adaptation for benthos swimmer, frequently molting mechanism and breeding impact on genome.</title>
        <authorList>
            <person name="Sun Y."/>
            <person name="Gao Y."/>
            <person name="Yu Y."/>
        </authorList>
    </citation>
    <scope>NUCLEOTIDE SEQUENCE [LARGE SCALE GENOMIC DNA]</scope>
    <source>
        <tissue evidence="3">Muscle</tissue>
    </source>
</reference>
<name>A0A423SER5_PENVA</name>
<evidence type="ECO:0000259" key="2">
    <source>
        <dbReference type="PROSITE" id="PS50006"/>
    </source>
</evidence>